<evidence type="ECO:0000313" key="2">
    <source>
        <dbReference type="EMBL" id="CEK75822.1"/>
    </source>
</evidence>
<dbReference type="EMBL" id="HACG01028957">
    <property type="protein sequence ID" value="CEK75822.1"/>
    <property type="molecule type" value="Transcribed_RNA"/>
</dbReference>
<proteinExistence type="predicted"/>
<dbReference type="AlphaFoldDB" id="A0A0B7A5B0"/>
<feature type="signal peptide" evidence="1">
    <location>
        <begin position="1"/>
        <end position="18"/>
    </location>
</feature>
<feature type="non-terminal residue" evidence="2">
    <location>
        <position position="64"/>
    </location>
</feature>
<name>A0A0B7A5B0_9EUPU</name>
<reference evidence="2" key="1">
    <citation type="submission" date="2014-12" db="EMBL/GenBank/DDBJ databases">
        <title>Insight into the proteome of Arion vulgaris.</title>
        <authorList>
            <person name="Aradska J."/>
            <person name="Bulat T."/>
            <person name="Smidak R."/>
            <person name="Sarate P."/>
            <person name="Gangsoo J."/>
            <person name="Sialana F."/>
            <person name="Bilban M."/>
            <person name="Lubec G."/>
        </authorList>
    </citation>
    <scope>NUCLEOTIDE SEQUENCE</scope>
    <source>
        <tissue evidence="2">Skin</tissue>
    </source>
</reference>
<sequence>MSLLAGFVLFILCNYIEAIETRCYRNVRRTSWTEKIKNKDILQDLNIEKHWLINIMSRKKKVPC</sequence>
<organism evidence="2">
    <name type="scientific">Arion vulgaris</name>
    <dbReference type="NCBI Taxonomy" id="1028688"/>
    <lineage>
        <taxon>Eukaryota</taxon>
        <taxon>Metazoa</taxon>
        <taxon>Spiralia</taxon>
        <taxon>Lophotrochozoa</taxon>
        <taxon>Mollusca</taxon>
        <taxon>Gastropoda</taxon>
        <taxon>Heterobranchia</taxon>
        <taxon>Euthyneura</taxon>
        <taxon>Panpulmonata</taxon>
        <taxon>Eupulmonata</taxon>
        <taxon>Stylommatophora</taxon>
        <taxon>Helicina</taxon>
        <taxon>Arionoidea</taxon>
        <taxon>Arionidae</taxon>
        <taxon>Arion</taxon>
    </lineage>
</organism>
<accession>A0A0B7A5B0</accession>
<evidence type="ECO:0000256" key="1">
    <source>
        <dbReference type="SAM" id="SignalP"/>
    </source>
</evidence>
<protein>
    <submittedName>
        <fullName evidence="2">Uncharacterized protein</fullName>
    </submittedName>
</protein>
<gene>
    <name evidence="2" type="primary">ORF97179</name>
</gene>
<feature type="chain" id="PRO_5002111072" evidence="1">
    <location>
        <begin position="19"/>
        <end position="64"/>
    </location>
</feature>
<keyword evidence="1" id="KW-0732">Signal</keyword>